<dbReference type="SUPFAM" id="SSF53756">
    <property type="entry name" value="UDP-Glycosyltransferase/glycogen phosphorylase"/>
    <property type="match status" value="1"/>
</dbReference>
<dbReference type="RefSeq" id="WP_188374937.1">
    <property type="nucleotide sequence ID" value="NZ_BMDQ01000003.1"/>
</dbReference>
<protein>
    <recommendedName>
        <fullName evidence="1">Glycosyl transferase family 1 domain-containing protein</fullName>
    </recommendedName>
</protein>
<dbReference type="InterPro" id="IPR001296">
    <property type="entry name" value="Glyco_trans_1"/>
</dbReference>
<dbReference type="InterPro" id="IPR050194">
    <property type="entry name" value="Glycosyltransferase_grp1"/>
</dbReference>
<feature type="domain" description="Glycosyl transferase family 1" evidence="1">
    <location>
        <begin position="214"/>
        <end position="371"/>
    </location>
</feature>
<dbReference type="PANTHER" id="PTHR45947:SF15">
    <property type="entry name" value="TEICHURONIC ACID BIOSYNTHESIS GLYCOSYLTRANSFERASE TUAC-RELATED"/>
    <property type="match status" value="1"/>
</dbReference>
<evidence type="ECO:0000313" key="2">
    <source>
        <dbReference type="EMBL" id="GGI58032.1"/>
    </source>
</evidence>
<evidence type="ECO:0000259" key="1">
    <source>
        <dbReference type="Pfam" id="PF00534"/>
    </source>
</evidence>
<sequence length="396" mass="45477">MKKQLKIAIFSGNIPSTSFIERLINGVAEHHKVFLFGIQKKSVKYSSKNIRVYATPNSKWVNVLVTSFRILHLFFKQPKALFRLLEEVKSEKIRYSRFIKLSRCLPILLHKPDILHLQWAKDIAAYGFLKTRFNIPLVVSFRGAHINYTPVVEPKFASVYKELFPCVDAFHGVSHTIVKKASQYDDILSRSIVIYSPTPRFFFNTYKPYQKPKRKLIRVVSVGRNHWKKGYQYAIDALHQLRVKGFDVQYTLIGPERPTEALLFQMHQLNVLEAISFKSQLTQQELLEALQHQDVLLLPSLGEGIANVVLEAMAVGLPVISTDCGGMAEVVKHKETGWLVPMRDAKAIEAAIIDFDNTPEDKLKSMVSNAHEFVKREFDYANNIKKFIELYNTVVK</sequence>
<dbReference type="Proteomes" id="UP000624701">
    <property type="component" value="Unassembled WGS sequence"/>
</dbReference>
<dbReference type="Gene3D" id="3.40.50.2000">
    <property type="entry name" value="Glycogen Phosphorylase B"/>
    <property type="match status" value="2"/>
</dbReference>
<accession>A0ABQ2C2P1</accession>
<comment type="caution">
    <text evidence="2">The sequence shown here is derived from an EMBL/GenBank/DDBJ whole genome shotgun (WGS) entry which is preliminary data.</text>
</comment>
<dbReference type="EMBL" id="BMDQ01000003">
    <property type="protein sequence ID" value="GGI58032.1"/>
    <property type="molecule type" value="Genomic_DNA"/>
</dbReference>
<proteinExistence type="predicted"/>
<reference evidence="3" key="1">
    <citation type="journal article" date="2019" name="Int. J. Syst. Evol. Microbiol.">
        <title>The Global Catalogue of Microorganisms (GCM) 10K type strain sequencing project: providing services to taxonomists for standard genome sequencing and annotation.</title>
        <authorList>
            <consortium name="The Broad Institute Genomics Platform"/>
            <consortium name="The Broad Institute Genome Sequencing Center for Infectious Disease"/>
            <person name="Wu L."/>
            <person name="Ma J."/>
        </authorList>
    </citation>
    <scope>NUCLEOTIDE SEQUENCE [LARGE SCALE GENOMIC DNA]</scope>
    <source>
        <strain evidence="3">CCM 8681</strain>
    </source>
</reference>
<dbReference type="PANTHER" id="PTHR45947">
    <property type="entry name" value="SULFOQUINOVOSYL TRANSFERASE SQD2"/>
    <property type="match status" value="1"/>
</dbReference>
<dbReference type="Pfam" id="PF00534">
    <property type="entry name" value="Glycos_transf_1"/>
    <property type="match status" value="1"/>
</dbReference>
<evidence type="ECO:0000313" key="3">
    <source>
        <dbReference type="Proteomes" id="UP000624701"/>
    </source>
</evidence>
<gene>
    <name evidence="2" type="ORF">GCM10011444_23410</name>
</gene>
<keyword evidence="3" id="KW-1185">Reference proteome</keyword>
<name>A0ABQ2C2P1_9FLAO</name>
<dbReference type="CDD" id="cd03801">
    <property type="entry name" value="GT4_PimA-like"/>
    <property type="match status" value="1"/>
</dbReference>
<organism evidence="2 3">
    <name type="scientific">Winogradskyella haliclonae</name>
    <dbReference type="NCBI Taxonomy" id="2048558"/>
    <lineage>
        <taxon>Bacteria</taxon>
        <taxon>Pseudomonadati</taxon>
        <taxon>Bacteroidota</taxon>
        <taxon>Flavobacteriia</taxon>
        <taxon>Flavobacteriales</taxon>
        <taxon>Flavobacteriaceae</taxon>
        <taxon>Winogradskyella</taxon>
    </lineage>
</organism>